<dbReference type="GO" id="GO:0046872">
    <property type="term" value="F:metal ion binding"/>
    <property type="evidence" value="ECO:0007669"/>
    <property type="project" value="UniProtKB-KW"/>
</dbReference>
<evidence type="ECO:0000256" key="5">
    <source>
        <dbReference type="SAM" id="SignalP"/>
    </source>
</evidence>
<proteinExistence type="predicted"/>
<evidence type="ECO:0000256" key="2">
    <source>
        <dbReference type="ARBA" id="ARBA00022723"/>
    </source>
</evidence>
<name>A0A4P7LH24_9BURK</name>
<dbReference type="Proteomes" id="UP000295294">
    <property type="component" value="Plasmid unnamed1"/>
</dbReference>
<dbReference type="KEGG" id="cox:E0W60_31340"/>
<evidence type="ECO:0000256" key="1">
    <source>
        <dbReference type="ARBA" id="ARBA00022617"/>
    </source>
</evidence>
<dbReference type="SUPFAM" id="SSF46626">
    <property type="entry name" value="Cytochrome c"/>
    <property type="match status" value="1"/>
</dbReference>
<keyword evidence="7" id="KW-0614">Plasmid</keyword>
<accession>A0A4P7LH24</accession>
<reference evidence="7 8" key="1">
    <citation type="submission" date="2019-03" db="EMBL/GenBank/DDBJ databases">
        <title>Efficiently degradation of phenoxyalkanoic acid herbicides by Cupriavidus oxalaticus strain X32.</title>
        <authorList>
            <person name="Sheng X."/>
        </authorList>
    </citation>
    <scope>NUCLEOTIDE SEQUENCE [LARGE SCALE GENOMIC DNA]</scope>
    <source>
        <strain evidence="7 8">X32</strain>
        <plasmid evidence="7 8">unnamed1</plasmid>
    </source>
</reference>
<keyword evidence="5" id="KW-0732">Signal</keyword>
<keyword evidence="2 4" id="KW-0479">Metal-binding</keyword>
<protein>
    <recommendedName>
        <fullName evidence="6">Cytochrome c domain-containing protein</fullName>
    </recommendedName>
</protein>
<feature type="domain" description="Cytochrome c" evidence="6">
    <location>
        <begin position="26"/>
        <end position="139"/>
    </location>
</feature>
<sequence>MNGHSWFAILCLALTTASSVAAPAGEAAERGRAIYQGEVALTAHLRGETRRLPAFTVRCGNCHTQSGRATAFAPPLSAGYLREATSRRQAPPSQYDLGAFCKVLATGIDPAAVMLASSMPLYVLSDDECTALWTYLLTQ</sequence>
<feature type="chain" id="PRO_5020669398" description="Cytochrome c domain-containing protein" evidence="5">
    <location>
        <begin position="22"/>
        <end position="139"/>
    </location>
</feature>
<dbReference type="RefSeq" id="WP_135706755.1">
    <property type="nucleotide sequence ID" value="NZ_CP038636.1"/>
</dbReference>
<dbReference type="Gene3D" id="1.10.760.10">
    <property type="entry name" value="Cytochrome c-like domain"/>
    <property type="match status" value="1"/>
</dbReference>
<evidence type="ECO:0000256" key="4">
    <source>
        <dbReference type="PROSITE-ProRule" id="PRU00433"/>
    </source>
</evidence>
<dbReference type="GO" id="GO:0009055">
    <property type="term" value="F:electron transfer activity"/>
    <property type="evidence" value="ECO:0007669"/>
    <property type="project" value="InterPro"/>
</dbReference>
<evidence type="ECO:0000256" key="3">
    <source>
        <dbReference type="ARBA" id="ARBA00023004"/>
    </source>
</evidence>
<organism evidence="7 8">
    <name type="scientific">Cupriavidus oxalaticus</name>
    <dbReference type="NCBI Taxonomy" id="96344"/>
    <lineage>
        <taxon>Bacteria</taxon>
        <taxon>Pseudomonadati</taxon>
        <taxon>Pseudomonadota</taxon>
        <taxon>Betaproteobacteria</taxon>
        <taxon>Burkholderiales</taxon>
        <taxon>Burkholderiaceae</taxon>
        <taxon>Cupriavidus</taxon>
    </lineage>
</organism>
<evidence type="ECO:0000259" key="6">
    <source>
        <dbReference type="PROSITE" id="PS51007"/>
    </source>
</evidence>
<dbReference type="InterPro" id="IPR036909">
    <property type="entry name" value="Cyt_c-like_dom_sf"/>
</dbReference>
<evidence type="ECO:0000313" key="8">
    <source>
        <dbReference type="Proteomes" id="UP000295294"/>
    </source>
</evidence>
<evidence type="ECO:0000313" key="7">
    <source>
        <dbReference type="EMBL" id="QBY55514.1"/>
    </source>
</evidence>
<geneLocation type="plasmid" evidence="7">
    <name>unnamed1</name>
</geneLocation>
<feature type="signal peptide" evidence="5">
    <location>
        <begin position="1"/>
        <end position="21"/>
    </location>
</feature>
<dbReference type="Pfam" id="PF00034">
    <property type="entry name" value="Cytochrom_C"/>
    <property type="match status" value="1"/>
</dbReference>
<dbReference type="GO" id="GO:0020037">
    <property type="term" value="F:heme binding"/>
    <property type="evidence" value="ECO:0007669"/>
    <property type="project" value="InterPro"/>
</dbReference>
<dbReference type="EMBL" id="CP038636">
    <property type="protein sequence ID" value="QBY55514.1"/>
    <property type="molecule type" value="Genomic_DNA"/>
</dbReference>
<dbReference type="PROSITE" id="PS51007">
    <property type="entry name" value="CYTC"/>
    <property type="match status" value="1"/>
</dbReference>
<gene>
    <name evidence="7" type="ORF">E0W60_31340</name>
</gene>
<keyword evidence="1 4" id="KW-0349">Heme</keyword>
<dbReference type="OrthoDB" id="9108522at2"/>
<dbReference type="AlphaFoldDB" id="A0A4P7LH24"/>
<dbReference type="InterPro" id="IPR009056">
    <property type="entry name" value="Cyt_c-like_dom"/>
</dbReference>
<keyword evidence="3 4" id="KW-0408">Iron</keyword>